<proteinExistence type="predicted"/>
<feature type="non-terminal residue" evidence="4">
    <location>
        <position position="406"/>
    </location>
</feature>
<dbReference type="InterPro" id="IPR029045">
    <property type="entry name" value="ClpP/crotonase-like_dom_sf"/>
</dbReference>
<dbReference type="PROSITE" id="PS50989">
    <property type="entry name" value="COA_CT_CTER"/>
    <property type="match status" value="1"/>
</dbReference>
<feature type="domain" description="CoA carboxyltransferase C-terminal" evidence="2">
    <location>
        <begin position="254"/>
        <end position="406"/>
    </location>
</feature>
<protein>
    <submittedName>
        <fullName evidence="4">Methylmalonyl-CoA carboxyltransferase</fullName>
    </submittedName>
</protein>
<feature type="domain" description="CoA carboxyltransferase N-terminal" evidence="1">
    <location>
        <begin position="1"/>
        <end position="250"/>
    </location>
</feature>
<dbReference type="OrthoDB" id="9803706at2"/>
<evidence type="ECO:0000259" key="2">
    <source>
        <dbReference type="PROSITE" id="PS50989"/>
    </source>
</evidence>
<dbReference type="InterPro" id="IPR000438">
    <property type="entry name" value="Acetyl_CoA_COase_Trfase_b_su"/>
</dbReference>
<organism evidence="4 5">
    <name type="scientific">Alkalispirochaeta sphaeroplastigenens</name>
    <dbReference type="NCBI Taxonomy" id="1187066"/>
    <lineage>
        <taxon>Bacteria</taxon>
        <taxon>Pseudomonadati</taxon>
        <taxon>Spirochaetota</taxon>
        <taxon>Spirochaetia</taxon>
        <taxon>Spirochaetales</taxon>
        <taxon>Spirochaetaceae</taxon>
        <taxon>Alkalispirochaeta</taxon>
    </lineage>
</organism>
<evidence type="ECO:0000313" key="3">
    <source>
        <dbReference type="EMBL" id="POQ99137.1"/>
    </source>
</evidence>
<dbReference type="RefSeq" id="WP_103679359.1">
    <property type="nucleotide sequence ID" value="NZ_LPWH01000006.1"/>
</dbReference>
<keyword evidence="4" id="KW-0808">Transferase</keyword>
<evidence type="ECO:0000313" key="5">
    <source>
        <dbReference type="Proteomes" id="UP000237350"/>
    </source>
</evidence>
<dbReference type="InterPro" id="IPR011763">
    <property type="entry name" value="COA_CT_C"/>
</dbReference>
<dbReference type="PANTHER" id="PTHR43842:SF2">
    <property type="entry name" value="PROPIONYL-COA CARBOXYLASE BETA CHAIN, MITOCHONDRIAL"/>
    <property type="match status" value="1"/>
</dbReference>
<dbReference type="InterPro" id="IPR051047">
    <property type="entry name" value="AccD/PCCB"/>
</dbReference>
<name>A0A2S4JZ56_9SPIO</name>
<evidence type="ECO:0000259" key="1">
    <source>
        <dbReference type="PROSITE" id="PS50980"/>
    </source>
</evidence>
<gene>
    <name evidence="4" type="ORF">AU468_02515</name>
    <name evidence="3" type="ORF">AU468_11025</name>
</gene>
<dbReference type="PANTHER" id="PTHR43842">
    <property type="entry name" value="PROPIONYL-COA CARBOXYLASE BETA CHAIN"/>
    <property type="match status" value="1"/>
</dbReference>
<dbReference type="Gene3D" id="3.90.226.10">
    <property type="entry name" value="2-enoyl-CoA Hydratase, Chain A, domain 1"/>
    <property type="match status" value="2"/>
</dbReference>
<dbReference type="GO" id="GO:0009317">
    <property type="term" value="C:acetyl-CoA carboxylase complex"/>
    <property type="evidence" value="ECO:0007669"/>
    <property type="project" value="InterPro"/>
</dbReference>
<keyword evidence="5" id="KW-1185">Reference proteome</keyword>
<sequence length="406" mass="43302">MKTIREQVRLGGGEARIEQQHQKGKHTARERLQALLDEGSFVEHQHYSTGRSTMFGLGDKRIHGDGVATGSGLVEGRQVFVSSQDFTVLGGSLGEMHADRIASAQELSLETRTPFIQINDSGGARIQEGILSLHGYGRIFRANTLASGVVPQISVILGPCAGGAVYSPGITDFVFMVDQVSNMYITGPDVIRAVTGEEISHEELGGAGAHAGKSGNAHFRYASEDECLAGVRQLLSYLPQHNGEAPPVVETGDPVDRATPELLDLIPEEERRGYDVRSVIASVFDAGSFLEVHRDYAPNVVVGFARLGGRTVGIFANQPAVLAAALDIDSSDKGARFIRFCDAFNIPIVSLVDVPGFLPGVNQEHGGIIRHGAKVLYAIAEATVPKVALVMRKAYGGAYIAMASKG</sequence>
<dbReference type="GO" id="GO:0016740">
    <property type="term" value="F:transferase activity"/>
    <property type="evidence" value="ECO:0007669"/>
    <property type="project" value="UniProtKB-KW"/>
</dbReference>
<accession>A0A2S4JZ56</accession>
<dbReference type="EMBL" id="LPWH01000006">
    <property type="protein sequence ID" value="POR04789.1"/>
    <property type="molecule type" value="Genomic_DNA"/>
</dbReference>
<reference evidence="4" key="1">
    <citation type="submission" date="2015-12" db="EMBL/GenBank/DDBJ databases">
        <authorList>
            <person name="Shamseldin A."/>
            <person name="Moawad H."/>
            <person name="Abd El-Rahim W.M."/>
            <person name="Sadowsky M.J."/>
        </authorList>
    </citation>
    <scope>NUCLEOTIDE SEQUENCE [LARGE SCALE GENOMIC DNA]</scope>
    <source>
        <strain evidence="4">JC133</strain>
    </source>
</reference>
<reference evidence="5" key="2">
    <citation type="submission" date="2015-12" db="EMBL/GenBank/DDBJ databases">
        <authorList>
            <person name="Lodha T.D."/>
            <person name="Chintalapati S."/>
            <person name="Chintalapati V.R."/>
            <person name="Sravanthi T."/>
        </authorList>
    </citation>
    <scope>NUCLEOTIDE SEQUENCE [LARGE SCALE GENOMIC DNA]</scope>
    <source>
        <strain evidence="5">JC133</strain>
    </source>
</reference>
<dbReference type="PROSITE" id="PS50980">
    <property type="entry name" value="COA_CT_NTER"/>
    <property type="match status" value="1"/>
</dbReference>
<dbReference type="AlphaFoldDB" id="A0A2S4JZ56"/>
<dbReference type="GO" id="GO:0003989">
    <property type="term" value="F:acetyl-CoA carboxylase activity"/>
    <property type="evidence" value="ECO:0007669"/>
    <property type="project" value="InterPro"/>
</dbReference>
<dbReference type="InterPro" id="IPR011762">
    <property type="entry name" value="COA_CT_N"/>
</dbReference>
<evidence type="ECO:0000313" key="4">
    <source>
        <dbReference type="EMBL" id="POR04789.1"/>
    </source>
</evidence>
<dbReference type="PRINTS" id="PR01070">
    <property type="entry name" value="ACCCTRFRASEB"/>
</dbReference>
<dbReference type="EMBL" id="LPWH01000111">
    <property type="protein sequence ID" value="POQ99137.1"/>
    <property type="molecule type" value="Genomic_DNA"/>
</dbReference>
<dbReference type="Proteomes" id="UP000237350">
    <property type="component" value="Unassembled WGS sequence"/>
</dbReference>
<dbReference type="GO" id="GO:0006633">
    <property type="term" value="P:fatty acid biosynthetic process"/>
    <property type="evidence" value="ECO:0007669"/>
    <property type="project" value="InterPro"/>
</dbReference>
<dbReference type="GO" id="GO:0004658">
    <property type="term" value="F:propionyl-CoA carboxylase activity"/>
    <property type="evidence" value="ECO:0007669"/>
    <property type="project" value="TreeGrafter"/>
</dbReference>
<dbReference type="Pfam" id="PF01039">
    <property type="entry name" value="Carboxyl_trans"/>
    <property type="match status" value="1"/>
</dbReference>
<dbReference type="SUPFAM" id="SSF52096">
    <property type="entry name" value="ClpP/crotonase"/>
    <property type="match status" value="2"/>
</dbReference>
<dbReference type="InterPro" id="IPR034733">
    <property type="entry name" value="AcCoA_carboxyl_beta"/>
</dbReference>
<comment type="caution">
    <text evidence="4">The sequence shown here is derived from an EMBL/GenBank/DDBJ whole genome shotgun (WGS) entry which is preliminary data.</text>
</comment>